<dbReference type="Proteomes" id="UP000280834">
    <property type="component" value="Unassembled WGS sequence"/>
</dbReference>
<evidence type="ECO:0000313" key="3">
    <source>
        <dbReference type="Proteomes" id="UP000280834"/>
    </source>
</evidence>
<proteinExistence type="predicted"/>
<reference evidence="4" key="1">
    <citation type="submission" date="2017-02" db="UniProtKB">
        <authorList>
            <consortium name="WormBaseParasite"/>
        </authorList>
    </citation>
    <scope>IDENTIFICATION</scope>
</reference>
<keyword evidence="1" id="KW-0812">Transmembrane</keyword>
<protein>
    <submittedName>
        <fullName evidence="4">P6</fullName>
    </submittedName>
</protein>
<name>A0A0R3QEQ5_9BILA</name>
<accession>A0A0R3QEQ5</accession>
<keyword evidence="3" id="KW-1185">Reference proteome</keyword>
<gene>
    <name evidence="2" type="ORF">BTMF_LOCUS4138</name>
</gene>
<sequence length="57" mass="6788">MDGYLCLIILSTLVIVCLFLFFVYYIRTLVISGICYNRIFLLISDSLFVYYDFRDIN</sequence>
<evidence type="ECO:0000313" key="2">
    <source>
        <dbReference type="EMBL" id="VDO16184.1"/>
    </source>
</evidence>
<dbReference type="WBParaSite" id="BTMF_0000484801-mRNA-1">
    <property type="protein sequence ID" value="BTMF_0000484801-mRNA-1"/>
    <property type="gene ID" value="BTMF_0000484801"/>
</dbReference>
<evidence type="ECO:0000313" key="4">
    <source>
        <dbReference type="WBParaSite" id="BTMF_0000484801-mRNA-1"/>
    </source>
</evidence>
<dbReference type="EMBL" id="UZAG01003978">
    <property type="protein sequence ID" value="VDO16184.1"/>
    <property type="molecule type" value="Genomic_DNA"/>
</dbReference>
<organism evidence="4">
    <name type="scientific">Brugia timori</name>
    <dbReference type="NCBI Taxonomy" id="42155"/>
    <lineage>
        <taxon>Eukaryota</taxon>
        <taxon>Metazoa</taxon>
        <taxon>Ecdysozoa</taxon>
        <taxon>Nematoda</taxon>
        <taxon>Chromadorea</taxon>
        <taxon>Rhabditida</taxon>
        <taxon>Spirurina</taxon>
        <taxon>Spiruromorpha</taxon>
        <taxon>Filarioidea</taxon>
        <taxon>Onchocercidae</taxon>
        <taxon>Brugia</taxon>
    </lineage>
</organism>
<evidence type="ECO:0000256" key="1">
    <source>
        <dbReference type="SAM" id="Phobius"/>
    </source>
</evidence>
<dbReference type="AlphaFoldDB" id="A0A0R3QEQ5"/>
<keyword evidence="1" id="KW-0472">Membrane</keyword>
<feature type="transmembrane region" description="Helical" evidence="1">
    <location>
        <begin position="7"/>
        <end position="25"/>
    </location>
</feature>
<keyword evidence="1" id="KW-1133">Transmembrane helix</keyword>
<reference evidence="2 3" key="2">
    <citation type="submission" date="2018-11" db="EMBL/GenBank/DDBJ databases">
        <authorList>
            <consortium name="Pathogen Informatics"/>
        </authorList>
    </citation>
    <scope>NUCLEOTIDE SEQUENCE [LARGE SCALE GENOMIC DNA]</scope>
</reference>